<evidence type="ECO:0000313" key="1">
    <source>
        <dbReference type="EMBL" id="AOY82136.2"/>
    </source>
</evidence>
<reference evidence="1" key="1">
    <citation type="journal article" date="2017" name="Proc. Natl. Acad. Sci. U.S.A.">
        <title>Comparative genomics uncovers the prolific and distinctive metabolic potential of the cyanobacterial genus Moorea.</title>
        <authorList>
            <person name="Leao T."/>
            <person name="Castelao G."/>
            <person name="Korobeynikov A."/>
            <person name="Monroe E.A."/>
            <person name="Podell S."/>
            <person name="Glukhov E."/>
            <person name="Allen E.E."/>
            <person name="Gerwick W.H."/>
            <person name="Gerwick L."/>
        </authorList>
    </citation>
    <scope>NUCLEOTIDE SEQUENCE</scope>
    <source>
        <strain evidence="1">JHB</strain>
    </source>
</reference>
<reference evidence="1" key="2">
    <citation type="submission" date="2022-10" db="EMBL/GenBank/DDBJ databases">
        <authorList>
            <person name="Ngo T.-E."/>
        </authorList>
    </citation>
    <scope>NUCLEOTIDE SEQUENCE</scope>
    <source>
        <strain evidence="1">JHB</strain>
    </source>
</reference>
<sequence>MSKQVLAAHRIVEATGKVELKRQGSSRFRPVSKGTELCPGDLLKPSSGVRVKVLCENGNTRSVPAGVTTGINAWCPPPRTRNGRKRTLTPRLPESYIPYIISPRATLILTDKSTLSWHDATDASSFMVTVRGRGLNWTQELSRDQVCQKGICQVVYPGRLKPGVSYKLVVKTDTNRASTEDSTGGLGFKRIESDKAKEIQVIAGRIKEQNLPKEFKPLALAELYSDYDLRAEAIETLEEQ</sequence>
<dbReference type="EMBL" id="CP017708">
    <property type="protein sequence ID" value="AOY82136.2"/>
    <property type="molecule type" value="Genomic_DNA"/>
</dbReference>
<gene>
    <name evidence="1" type="ORF">BJP36_21750</name>
</gene>
<dbReference type="AlphaFoldDB" id="A0A1D9G3E0"/>
<protein>
    <submittedName>
        <fullName evidence="1">Uncharacterized protein</fullName>
    </submittedName>
</protein>
<accession>A0A1D9G3E0</accession>
<proteinExistence type="predicted"/>
<dbReference type="Proteomes" id="UP000176944">
    <property type="component" value="Chromosome"/>
</dbReference>
<name>A0A1D9G3E0_MOOP1</name>
<organism evidence="1">
    <name type="scientific">Moorena producens (strain JHB)</name>
    <dbReference type="NCBI Taxonomy" id="1454205"/>
    <lineage>
        <taxon>Bacteria</taxon>
        <taxon>Bacillati</taxon>
        <taxon>Cyanobacteriota</taxon>
        <taxon>Cyanophyceae</taxon>
        <taxon>Coleofasciculales</taxon>
        <taxon>Coleofasciculaceae</taxon>
        <taxon>Moorena</taxon>
    </lineage>
</organism>